<keyword evidence="4" id="KW-1185">Reference proteome</keyword>
<gene>
    <name evidence="3" type="primary">TNC_5</name>
    <name evidence="3" type="ORF">EYF80_066552</name>
</gene>
<evidence type="ECO:0000256" key="2">
    <source>
        <dbReference type="SAM" id="SignalP"/>
    </source>
</evidence>
<feature type="region of interest" description="Disordered" evidence="1">
    <location>
        <begin position="56"/>
        <end position="81"/>
    </location>
</feature>
<organism evidence="3 4">
    <name type="scientific">Liparis tanakae</name>
    <name type="common">Tanaka's snailfish</name>
    <dbReference type="NCBI Taxonomy" id="230148"/>
    <lineage>
        <taxon>Eukaryota</taxon>
        <taxon>Metazoa</taxon>
        <taxon>Chordata</taxon>
        <taxon>Craniata</taxon>
        <taxon>Vertebrata</taxon>
        <taxon>Euteleostomi</taxon>
        <taxon>Actinopterygii</taxon>
        <taxon>Neopterygii</taxon>
        <taxon>Teleostei</taxon>
        <taxon>Neoteleostei</taxon>
        <taxon>Acanthomorphata</taxon>
        <taxon>Eupercaria</taxon>
        <taxon>Perciformes</taxon>
        <taxon>Cottioidei</taxon>
        <taxon>Cottales</taxon>
        <taxon>Liparidae</taxon>
        <taxon>Liparis</taxon>
    </lineage>
</organism>
<evidence type="ECO:0000256" key="1">
    <source>
        <dbReference type="SAM" id="MobiDB-lite"/>
    </source>
</evidence>
<comment type="caution">
    <text evidence="3">The sequence shown here is derived from an EMBL/GenBank/DDBJ whole genome shotgun (WGS) entry which is preliminary data.</text>
</comment>
<protein>
    <submittedName>
        <fullName evidence="3">Tenascin</fullName>
    </submittedName>
</protein>
<evidence type="ECO:0000313" key="4">
    <source>
        <dbReference type="Proteomes" id="UP000314294"/>
    </source>
</evidence>
<proteinExistence type="predicted"/>
<accession>A0A4Z2E3M7</accession>
<feature type="chain" id="PRO_5021490898" evidence="2">
    <location>
        <begin position="21"/>
        <end position="150"/>
    </location>
</feature>
<dbReference type="EMBL" id="SRLO01018889">
    <property type="protein sequence ID" value="TNN23329.1"/>
    <property type="molecule type" value="Genomic_DNA"/>
</dbReference>
<feature type="signal peptide" evidence="2">
    <location>
        <begin position="1"/>
        <end position="20"/>
    </location>
</feature>
<evidence type="ECO:0000313" key="3">
    <source>
        <dbReference type="EMBL" id="TNN23329.1"/>
    </source>
</evidence>
<keyword evidence="2" id="KW-0732">Signal</keyword>
<reference evidence="3 4" key="1">
    <citation type="submission" date="2019-03" db="EMBL/GenBank/DDBJ databases">
        <title>First draft genome of Liparis tanakae, snailfish: a comprehensive survey of snailfish specific genes.</title>
        <authorList>
            <person name="Kim W."/>
            <person name="Song I."/>
            <person name="Jeong J.-H."/>
            <person name="Kim D."/>
            <person name="Kim S."/>
            <person name="Ryu S."/>
            <person name="Song J.Y."/>
            <person name="Lee S.K."/>
        </authorList>
    </citation>
    <scope>NUCLEOTIDE SEQUENCE [LARGE SCALE GENOMIC DNA]</scope>
    <source>
        <tissue evidence="3">Muscle</tissue>
    </source>
</reference>
<dbReference type="AlphaFoldDB" id="A0A4Z2E3M7"/>
<name>A0A4Z2E3M7_9TELE</name>
<dbReference type="OrthoDB" id="8965108at2759"/>
<dbReference type="Proteomes" id="UP000314294">
    <property type="component" value="Unassembled WGS sequence"/>
</dbReference>
<sequence>MFPFTSSLLLLLLLAAPALLTPSTYNQLKVRGQKTPRDGKQDSIKVLVSEAWTQGDWAQGDWAQGDSEGPQRGTEMDLTPGSPLVLTHRITLVPSLGSGSGSGSCGCGPDLAALRGRLEHLEREVSTLREKCGGAEGGCCSSKESQGRRD</sequence>